<dbReference type="PANTHER" id="PTHR31723">
    <property type="entry name" value="PATHOGENESIS-RELATED FAMILY PROTEIN"/>
    <property type="match status" value="1"/>
</dbReference>
<dbReference type="InterPro" id="IPR009959">
    <property type="entry name" value="Cyclase_SnoaL-like"/>
</dbReference>
<dbReference type="SUPFAM" id="SSF54427">
    <property type="entry name" value="NTF2-like"/>
    <property type="match status" value="1"/>
</dbReference>
<dbReference type="EMBL" id="CP012673">
    <property type="protein sequence ID" value="AUX46480.1"/>
    <property type="molecule type" value="Genomic_DNA"/>
</dbReference>
<sequence length="223" mass="24875">MSDESATEQPLYLQGRDVVVARAEGVAWRKGAPPDYHLSNETIPKERTCQHAAGSLEAVVEDLVKVFEMETSHKQDPAQWLSTVTERFRTRVNGGAWASARDIAEKGGYNLMIGESVFYDAQGETFESSHDVFHEAFPGGFFWEVLEVYSPPPVVTFKWRHWGSFTGPYKGFAPTGKRIEMFGVSVARVADDLRIVEVEHFYDNSQFLGQLTGGCPVHKAAAK</sequence>
<dbReference type="Pfam" id="PF07366">
    <property type="entry name" value="SnoaL"/>
    <property type="match status" value="1"/>
</dbReference>
<organism evidence="1 2">
    <name type="scientific">Sorangium cellulosum</name>
    <name type="common">Polyangium cellulosum</name>
    <dbReference type="NCBI Taxonomy" id="56"/>
    <lineage>
        <taxon>Bacteria</taxon>
        <taxon>Pseudomonadati</taxon>
        <taxon>Myxococcota</taxon>
        <taxon>Polyangia</taxon>
        <taxon>Polyangiales</taxon>
        <taxon>Polyangiaceae</taxon>
        <taxon>Sorangium</taxon>
    </lineage>
</organism>
<evidence type="ECO:0000313" key="2">
    <source>
        <dbReference type="Proteomes" id="UP000238348"/>
    </source>
</evidence>
<dbReference type="InterPro" id="IPR053218">
    <property type="entry name" value="Pathogen-related_defense"/>
</dbReference>
<dbReference type="AlphaFoldDB" id="A0A2L0F4I7"/>
<dbReference type="InterPro" id="IPR032710">
    <property type="entry name" value="NTF2-like_dom_sf"/>
</dbReference>
<name>A0A2L0F4I7_SORCE</name>
<reference evidence="1 2" key="1">
    <citation type="submission" date="2015-09" db="EMBL/GenBank/DDBJ databases">
        <title>Sorangium comparison.</title>
        <authorList>
            <person name="Zaburannyi N."/>
            <person name="Bunk B."/>
            <person name="Overmann J."/>
            <person name="Mueller R."/>
        </authorList>
    </citation>
    <scope>NUCLEOTIDE SEQUENCE [LARGE SCALE GENOMIC DNA]</scope>
    <source>
        <strain evidence="1 2">So ce26</strain>
    </source>
</reference>
<dbReference type="OrthoDB" id="448312at2"/>
<dbReference type="Proteomes" id="UP000238348">
    <property type="component" value="Chromosome"/>
</dbReference>
<accession>A0A2L0F4I7</accession>
<dbReference type="PANTHER" id="PTHR31723:SF10">
    <property type="entry name" value="PATHOGEN-RELATED PROTEIN"/>
    <property type="match status" value="1"/>
</dbReference>
<gene>
    <name evidence="1" type="ORF">SOCE26_079860</name>
</gene>
<protein>
    <submittedName>
        <fullName evidence="1">SnoaL-like polyketide cyclase</fullName>
    </submittedName>
</protein>
<evidence type="ECO:0000313" key="1">
    <source>
        <dbReference type="EMBL" id="AUX46480.1"/>
    </source>
</evidence>
<dbReference type="Gene3D" id="3.10.450.50">
    <property type="match status" value="1"/>
</dbReference>
<dbReference type="GO" id="GO:0030638">
    <property type="term" value="P:polyketide metabolic process"/>
    <property type="evidence" value="ECO:0007669"/>
    <property type="project" value="InterPro"/>
</dbReference>
<proteinExistence type="predicted"/>
<dbReference type="RefSeq" id="WP_104984656.1">
    <property type="nucleotide sequence ID" value="NZ_CP012673.1"/>
</dbReference>